<organism evidence="5">
    <name type="scientific">Scolopendra viridis</name>
    <name type="common">Giant centipede</name>
    <dbReference type="NCBI Taxonomy" id="118503"/>
    <lineage>
        <taxon>Eukaryota</taxon>
        <taxon>Metazoa</taxon>
        <taxon>Ecdysozoa</taxon>
        <taxon>Arthropoda</taxon>
        <taxon>Myriapoda</taxon>
        <taxon>Chilopoda</taxon>
        <taxon>Pleurostigmophora</taxon>
        <taxon>Scolopendromorpha</taxon>
        <taxon>Scolopendridae</taxon>
        <taxon>Scolopendra</taxon>
    </lineage>
</organism>
<dbReference type="PANTHER" id="PTHR24255">
    <property type="entry name" value="COMPLEMENT COMPONENT 1, S SUBCOMPONENT-RELATED"/>
    <property type="match status" value="1"/>
</dbReference>
<dbReference type="InterPro" id="IPR000859">
    <property type="entry name" value="CUB_dom"/>
</dbReference>
<feature type="chain" id="PRO_5020041172" evidence="3">
    <location>
        <begin position="22"/>
        <end position="427"/>
    </location>
</feature>
<evidence type="ECO:0000313" key="5">
    <source>
        <dbReference type="EMBL" id="MIC88775.1"/>
    </source>
</evidence>
<dbReference type="Pfam" id="PF00431">
    <property type="entry name" value="CUB"/>
    <property type="match status" value="1"/>
</dbReference>
<keyword evidence="3" id="KW-0732">Signal</keyword>
<evidence type="ECO:0000259" key="4">
    <source>
        <dbReference type="PROSITE" id="PS01180"/>
    </source>
</evidence>
<name>A0A4D5R9D3_SCOVI</name>
<dbReference type="EMBL" id="GGNE01000234">
    <property type="protein sequence ID" value="MIC88775.1"/>
    <property type="molecule type" value="Transcribed_RNA"/>
</dbReference>
<protein>
    <submittedName>
        <fullName evidence="5">Scol-pM12A</fullName>
    </submittedName>
</protein>
<dbReference type="AlphaFoldDB" id="A0A4D5R9D3"/>
<feature type="domain" description="CUB" evidence="4">
    <location>
        <begin position="287"/>
        <end position="427"/>
    </location>
</feature>
<dbReference type="PROSITE" id="PS01180">
    <property type="entry name" value="CUB"/>
    <property type="match status" value="2"/>
</dbReference>
<dbReference type="GO" id="GO:0004252">
    <property type="term" value="F:serine-type endopeptidase activity"/>
    <property type="evidence" value="ECO:0007669"/>
    <property type="project" value="TreeGrafter"/>
</dbReference>
<keyword evidence="1 2" id="KW-1015">Disulfide bond</keyword>
<dbReference type="InterPro" id="IPR035914">
    <property type="entry name" value="Sperma_CUB_dom_sf"/>
</dbReference>
<dbReference type="SUPFAM" id="SSF49854">
    <property type="entry name" value="Spermadhesin, CUB domain"/>
    <property type="match status" value="1"/>
</dbReference>
<dbReference type="PANTHER" id="PTHR24255:SF31">
    <property type="entry name" value="CUBILIN-LIKE PROTEIN"/>
    <property type="match status" value="1"/>
</dbReference>
<feature type="domain" description="CUB" evidence="4">
    <location>
        <begin position="35"/>
        <end position="159"/>
    </location>
</feature>
<comment type="caution">
    <text evidence="2">Lacks conserved residue(s) required for the propagation of feature annotation.</text>
</comment>
<dbReference type="CDD" id="cd00041">
    <property type="entry name" value="CUB"/>
    <property type="match status" value="1"/>
</dbReference>
<dbReference type="GO" id="GO:0005615">
    <property type="term" value="C:extracellular space"/>
    <property type="evidence" value="ECO:0007669"/>
    <property type="project" value="TreeGrafter"/>
</dbReference>
<accession>A0A4D5R9D3</accession>
<feature type="disulfide bond" evidence="2">
    <location>
        <begin position="287"/>
        <end position="314"/>
    </location>
</feature>
<sequence>MTFLILVATLHLLQCLTSVNAQAPVSSNDPRYLACPEFSITEEATITSPLYPQYYQNFYCEYNIQAPKDRYVVIHFNTFSFPPRSKARRGINYERIYPRCEKDFLEISDDHQYINKFRYCNTELQGKDFISHGNSVKLILQTMDSSNKYNGFSATIKFPVRENIEVVNMQCSNIDNRRSQCAAPLNRVMTPESSVQLIVNHRDERHQFCSKEMTLTTEYLQHTRADVQENQVMMLDDVYESCIGRARYPSVMHLTKPDTIVYDVSVQKKDDFAVILKQFSTKQIRMCGDEVFLKQNETYNIDYKAYRFPQTQTCMWILHADPTADKIEVEISKFQYSDDSRGCAKHHLSMMHIGVNMFEILRHELKNTKDVKDKYKRICDQIKGTRVKKQFVRPDRDIYGALSLMILLSHSDTFIQFSANVKSTVVL</sequence>
<dbReference type="SMART" id="SM00042">
    <property type="entry name" value="CUB"/>
    <property type="match status" value="1"/>
</dbReference>
<evidence type="ECO:0000256" key="3">
    <source>
        <dbReference type="SAM" id="SignalP"/>
    </source>
</evidence>
<gene>
    <name evidence="5" type="primary">Scol-pM12A</name>
</gene>
<evidence type="ECO:0000256" key="1">
    <source>
        <dbReference type="ARBA" id="ARBA00023157"/>
    </source>
</evidence>
<feature type="signal peptide" evidence="3">
    <location>
        <begin position="1"/>
        <end position="21"/>
    </location>
</feature>
<evidence type="ECO:0000256" key="2">
    <source>
        <dbReference type="PROSITE-ProRule" id="PRU00059"/>
    </source>
</evidence>
<reference evidence="5" key="1">
    <citation type="journal article" date="2018" name="Toxicon">
        <title>Venom-gland transcriptomics and venom proteomics of the giant Florida blue centipede, Scolopendra viridis.</title>
        <authorList>
            <person name="Ward M.J."/>
            <person name="Rokyta D.R."/>
        </authorList>
    </citation>
    <scope>NUCLEOTIDE SEQUENCE</scope>
    <source>
        <tissue evidence="5">Venom gland</tissue>
    </source>
</reference>
<dbReference type="Gene3D" id="2.60.120.290">
    <property type="entry name" value="Spermadhesin, CUB domain"/>
    <property type="match status" value="1"/>
</dbReference>
<proteinExistence type="predicted"/>